<comment type="caution">
    <text evidence="1">The sequence shown here is derived from an EMBL/GenBank/DDBJ whole genome shotgun (WGS) entry which is preliminary data.</text>
</comment>
<name>A0A3P3W330_9FLAO</name>
<evidence type="ECO:0000313" key="2">
    <source>
        <dbReference type="Proteomes" id="UP000275719"/>
    </source>
</evidence>
<keyword evidence="2" id="KW-1185">Reference proteome</keyword>
<gene>
    <name evidence="1" type="ORF">EG240_14320</name>
</gene>
<organism evidence="1 2">
    <name type="scientific">Paenimyroides tangerinum</name>
    <dbReference type="NCBI Taxonomy" id="2488728"/>
    <lineage>
        <taxon>Bacteria</taxon>
        <taxon>Pseudomonadati</taxon>
        <taxon>Bacteroidota</taxon>
        <taxon>Flavobacteriia</taxon>
        <taxon>Flavobacteriales</taxon>
        <taxon>Flavobacteriaceae</taxon>
        <taxon>Paenimyroides</taxon>
    </lineage>
</organism>
<dbReference type="OrthoDB" id="1157021at2"/>
<evidence type="ECO:0000313" key="1">
    <source>
        <dbReference type="EMBL" id="RRJ88049.1"/>
    </source>
</evidence>
<dbReference type="AlphaFoldDB" id="A0A3P3W330"/>
<reference evidence="1 2" key="1">
    <citation type="submission" date="2018-11" db="EMBL/GenBank/DDBJ databases">
        <title>Flavobacterium sp. nov., YIM 102701-2 draft genome.</title>
        <authorList>
            <person name="Li G."/>
            <person name="Jiang Y."/>
        </authorList>
    </citation>
    <scope>NUCLEOTIDE SEQUENCE [LARGE SCALE GENOMIC DNA]</scope>
    <source>
        <strain evidence="1 2">YIM 102701-2</strain>
    </source>
</reference>
<sequence length="205" mass="24134">MRIKILFLLLPMFLFAQKQKIQLLDYQTKRPLQFVELLYNNESLFSDKNGNVFIDFNSDKIEVLDGNYKPNLIEISTNTESIELQNTVTELEEMVISKKPRTIINPQKKKLFDYFPVQSNGVMLNEIIFNKEYQNKYLRKIHFKSLPESYVSSIDGYSSEDFKKIKNATQILRINIYDSEKNLVFNSRNLSSINKSRKIVGKKKK</sequence>
<dbReference type="RefSeq" id="WP_125020039.1">
    <property type="nucleotide sequence ID" value="NZ_RQVQ01000045.1"/>
</dbReference>
<dbReference type="Proteomes" id="UP000275719">
    <property type="component" value="Unassembled WGS sequence"/>
</dbReference>
<dbReference type="EMBL" id="RQVQ01000045">
    <property type="protein sequence ID" value="RRJ88049.1"/>
    <property type="molecule type" value="Genomic_DNA"/>
</dbReference>
<accession>A0A3P3W330</accession>
<protein>
    <submittedName>
        <fullName evidence="1">Uncharacterized protein</fullName>
    </submittedName>
</protein>
<proteinExistence type="predicted"/>